<dbReference type="SUPFAM" id="SSF82171">
    <property type="entry name" value="DPP6 N-terminal domain-like"/>
    <property type="match status" value="1"/>
</dbReference>
<keyword evidence="6" id="KW-1185">Reference proteome</keyword>
<keyword evidence="2" id="KW-0645">Protease</keyword>
<protein>
    <submittedName>
        <fullName evidence="5">S9 family peptidase</fullName>
    </submittedName>
</protein>
<feature type="domain" description="Peptidase S9 prolyl oligopeptidase catalytic" evidence="4">
    <location>
        <begin position="433"/>
        <end position="640"/>
    </location>
</feature>
<keyword evidence="1" id="KW-0378">Hydrolase</keyword>
<dbReference type="Pfam" id="PF00326">
    <property type="entry name" value="Peptidase_S9"/>
    <property type="match status" value="1"/>
</dbReference>
<evidence type="ECO:0000313" key="6">
    <source>
        <dbReference type="Proteomes" id="UP000470246"/>
    </source>
</evidence>
<feature type="region of interest" description="Disordered" evidence="3">
    <location>
        <begin position="169"/>
        <end position="190"/>
    </location>
</feature>
<proteinExistence type="predicted"/>
<evidence type="ECO:0000256" key="2">
    <source>
        <dbReference type="ARBA" id="ARBA00022825"/>
    </source>
</evidence>
<evidence type="ECO:0000256" key="3">
    <source>
        <dbReference type="SAM" id="MobiDB-lite"/>
    </source>
</evidence>
<dbReference type="EMBL" id="JAAGWF010000012">
    <property type="protein sequence ID" value="NEK58806.1"/>
    <property type="molecule type" value="Genomic_DNA"/>
</dbReference>
<dbReference type="RefSeq" id="WP_163482177.1">
    <property type="nucleotide sequence ID" value="NZ_JAAGWF010000012.1"/>
</dbReference>
<evidence type="ECO:0000256" key="1">
    <source>
        <dbReference type="ARBA" id="ARBA00022801"/>
    </source>
</evidence>
<dbReference type="Proteomes" id="UP000470246">
    <property type="component" value="Unassembled WGS sequence"/>
</dbReference>
<gene>
    <name evidence="5" type="ORF">GCU56_13105</name>
</gene>
<dbReference type="GO" id="GO:0004252">
    <property type="term" value="F:serine-type endopeptidase activity"/>
    <property type="evidence" value="ECO:0007669"/>
    <property type="project" value="TreeGrafter"/>
</dbReference>
<feature type="region of interest" description="Disordered" evidence="3">
    <location>
        <begin position="646"/>
        <end position="678"/>
    </location>
</feature>
<dbReference type="Gene3D" id="2.120.10.30">
    <property type="entry name" value="TolB, C-terminal domain"/>
    <property type="match status" value="2"/>
</dbReference>
<dbReference type="PANTHER" id="PTHR42776:SF27">
    <property type="entry name" value="DIPEPTIDYL PEPTIDASE FAMILY MEMBER 6"/>
    <property type="match status" value="1"/>
</dbReference>
<dbReference type="AlphaFoldDB" id="A0A7K3W1Q3"/>
<evidence type="ECO:0000259" key="4">
    <source>
        <dbReference type="Pfam" id="PF00326"/>
    </source>
</evidence>
<dbReference type="SUPFAM" id="SSF53474">
    <property type="entry name" value="alpha/beta-Hydrolases"/>
    <property type="match status" value="1"/>
</dbReference>
<name>A0A7K3W1Q3_9ACTN</name>
<dbReference type="Gene3D" id="3.40.50.1820">
    <property type="entry name" value="alpha/beta hydrolase"/>
    <property type="match status" value="1"/>
</dbReference>
<dbReference type="PANTHER" id="PTHR42776">
    <property type="entry name" value="SERINE PEPTIDASE S9 FAMILY MEMBER"/>
    <property type="match status" value="1"/>
</dbReference>
<dbReference type="InterPro" id="IPR029058">
    <property type="entry name" value="AB_hydrolase_fold"/>
</dbReference>
<reference evidence="5 6" key="1">
    <citation type="submission" date="2020-02" db="EMBL/GenBank/DDBJ databases">
        <title>Geodermatophilus sabuli CPCC 205279 I12A-02694.</title>
        <authorList>
            <person name="Jiang Z."/>
        </authorList>
    </citation>
    <scope>NUCLEOTIDE SEQUENCE [LARGE SCALE GENOMIC DNA]</scope>
    <source>
        <strain evidence="5 6">I12A-02694</strain>
    </source>
</reference>
<accession>A0A7K3W1Q3</accession>
<keyword evidence="2" id="KW-0720">Serine protease</keyword>
<comment type="caution">
    <text evidence="5">The sequence shown here is derived from an EMBL/GenBank/DDBJ whole genome shotgun (WGS) entry which is preliminary data.</text>
</comment>
<dbReference type="GO" id="GO:0006508">
    <property type="term" value="P:proteolysis"/>
    <property type="evidence" value="ECO:0007669"/>
    <property type="project" value="InterPro"/>
</dbReference>
<dbReference type="InterPro" id="IPR011042">
    <property type="entry name" value="6-blade_b-propeller_TolB-like"/>
</dbReference>
<dbReference type="Pfam" id="PF07676">
    <property type="entry name" value="PD40"/>
    <property type="match status" value="3"/>
</dbReference>
<organism evidence="5 6">
    <name type="scientific">Geodermatophilus sabuli</name>
    <dbReference type="NCBI Taxonomy" id="1564158"/>
    <lineage>
        <taxon>Bacteria</taxon>
        <taxon>Bacillati</taxon>
        <taxon>Actinomycetota</taxon>
        <taxon>Actinomycetes</taxon>
        <taxon>Geodermatophilales</taxon>
        <taxon>Geodermatophilaceae</taxon>
        <taxon>Geodermatophilus</taxon>
    </lineage>
</organism>
<dbReference type="InterPro" id="IPR001375">
    <property type="entry name" value="Peptidase_S9_cat"/>
</dbReference>
<evidence type="ECO:0000313" key="5">
    <source>
        <dbReference type="EMBL" id="NEK58806.1"/>
    </source>
</evidence>
<sequence length="678" mass="70607">MRPADLALLRVPGVPTVTPDGRMAVVEVGRPDVDGDAYRSRLWAVPTDGSAPARPLTSGPCDTAPAFSPDGRWLAYLGADPGGHPQLHLLPTAGGAPRQLTDAPLGVGTPVWAPDSRRLAWTARVPVAGREGTGAGPPRLVTTLQYRLEGVGFPAERPSCVFVLDLPADGDDEGMPPPRPRQVTDGPADDTDVTWSPDGAELAFVSARHPRADRDLVRDVYAVPAAGGRLRRVTEGRAECSRPAYGPSGATIWLTARTDLGPDGVDVVGRGATLCAVPATGGPLQPVLDPVDTDRGDETPATVLAAGSAYLGVQRRGGVELLRVPLDGGPPEALVDGPFTVRGIAAGRGVVVATVQHDRSAGELIAITPGRRRLLTGFGRALGATGRLHRARERTVPAADGSPVHGWVTVPDRPGPHPVVLVLAGGPDRRNGWALSVDTQTLVSAGYAVVRCDPRGSPGYGEAHGRAVRGAWGERDGADVLAFLDAALADPELDADRVGVMGESSGGTLAGLLLARTARFAAAVVEGALTDPVGFAGSSDVGWWFVDQHLGTDPAALAAQSVLAGAGSISTPTLVVHGEDDRRCPVEQGTRLYAALKRRGVPAELLLFPGEGHALSRSGRPRHRLARTEHLLRWWARWLSTSRTPAAEPAELPAGDDPAVPAGEDLGEPLAVRSTRLA</sequence>
<dbReference type="InterPro" id="IPR011659">
    <property type="entry name" value="WD40"/>
</dbReference>